<sequence length="80" mass="9253">MLPHMRVYFLVPIDAKNFVPSTDKGVKTYVIGHGPIEQWGVGYTGQNTETEKLVFVYVPKTFVFLNGRSFYKLVHLQYKL</sequence>
<dbReference type="Proteomes" id="UP001623660">
    <property type="component" value="Unassembled WGS sequence"/>
</dbReference>
<evidence type="ECO:0000313" key="2">
    <source>
        <dbReference type="Proteomes" id="UP001623660"/>
    </source>
</evidence>
<dbReference type="EMBL" id="JBJHZX010000048">
    <property type="protein sequence ID" value="MFL0198148.1"/>
    <property type="molecule type" value="Genomic_DNA"/>
</dbReference>
<protein>
    <submittedName>
        <fullName evidence="1">Uncharacterized protein</fullName>
    </submittedName>
</protein>
<comment type="caution">
    <text evidence="1">The sequence shown here is derived from an EMBL/GenBank/DDBJ whole genome shotgun (WGS) entry which is preliminary data.</text>
</comment>
<reference evidence="1 2" key="1">
    <citation type="submission" date="2024-11" db="EMBL/GenBank/DDBJ databases">
        <authorList>
            <person name="Heng Y.C."/>
            <person name="Lim A.C.H."/>
            <person name="Lee J.K.Y."/>
            <person name="Kittelmann S."/>
        </authorList>
    </citation>
    <scope>NUCLEOTIDE SEQUENCE [LARGE SCALE GENOMIC DNA]</scope>
    <source>
        <strain evidence="1 2">WILCCON 0269</strain>
    </source>
</reference>
<name>A0ABW8SQS5_9CLOT</name>
<keyword evidence="2" id="KW-1185">Reference proteome</keyword>
<accession>A0ABW8SQS5</accession>
<evidence type="ECO:0000313" key="1">
    <source>
        <dbReference type="EMBL" id="MFL0198148.1"/>
    </source>
</evidence>
<gene>
    <name evidence="1" type="ORF">ACJDU8_21650</name>
</gene>
<organism evidence="1 2">
    <name type="scientific">Candidatus Clostridium eludens</name>
    <dbReference type="NCBI Taxonomy" id="3381663"/>
    <lineage>
        <taxon>Bacteria</taxon>
        <taxon>Bacillati</taxon>
        <taxon>Bacillota</taxon>
        <taxon>Clostridia</taxon>
        <taxon>Eubacteriales</taxon>
        <taxon>Clostridiaceae</taxon>
        <taxon>Clostridium</taxon>
    </lineage>
</organism>
<proteinExistence type="predicted"/>
<dbReference type="RefSeq" id="WP_406794256.1">
    <property type="nucleotide sequence ID" value="NZ_JBJHZX010000048.1"/>
</dbReference>